<proteinExistence type="predicted"/>
<comment type="caution">
    <text evidence="3">The sequence shown here is derived from an EMBL/GenBank/DDBJ whole genome shotgun (WGS) entry which is preliminary data.</text>
</comment>
<dbReference type="Pfam" id="PF20149">
    <property type="entry name" value="DUF6532"/>
    <property type="match status" value="1"/>
</dbReference>
<evidence type="ECO:0000313" key="4">
    <source>
        <dbReference type="Proteomes" id="UP000714275"/>
    </source>
</evidence>
<accession>A0A9P7A6W6</accession>
<gene>
    <name evidence="3" type="ORF">EV702DRAFT_1191640</name>
</gene>
<dbReference type="Proteomes" id="UP000714275">
    <property type="component" value="Unassembled WGS sequence"/>
</dbReference>
<feature type="compositionally biased region" description="Polar residues" evidence="1">
    <location>
        <begin position="162"/>
        <end position="180"/>
    </location>
</feature>
<dbReference type="AlphaFoldDB" id="A0A9P7A6W6"/>
<dbReference type="EMBL" id="JABBWD010000002">
    <property type="protein sequence ID" value="KAG1783208.1"/>
    <property type="molecule type" value="Genomic_DNA"/>
</dbReference>
<feature type="region of interest" description="Disordered" evidence="1">
    <location>
        <begin position="227"/>
        <end position="255"/>
    </location>
</feature>
<feature type="domain" description="DUF6532" evidence="2">
    <location>
        <begin position="305"/>
        <end position="465"/>
    </location>
</feature>
<evidence type="ECO:0000256" key="1">
    <source>
        <dbReference type="SAM" id="MobiDB-lite"/>
    </source>
</evidence>
<feature type="compositionally biased region" description="Acidic residues" evidence="1">
    <location>
        <begin position="74"/>
        <end position="87"/>
    </location>
</feature>
<feature type="compositionally biased region" description="Basic residues" evidence="1">
    <location>
        <begin position="25"/>
        <end position="38"/>
    </location>
</feature>
<dbReference type="OrthoDB" id="2675797at2759"/>
<evidence type="ECO:0000313" key="3">
    <source>
        <dbReference type="EMBL" id="KAG1783208.1"/>
    </source>
</evidence>
<feature type="compositionally biased region" description="Polar residues" evidence="1">
    <location>
        <begin position="39"/>
        <end position="55"/>
    </location>
</feature>
<feature type="compositionally biased region" description="Basic and acidic residues" evidence="1">
    <location>
        <begin position="88"/>
        <end position="97"/>
    </location>
</feature>
<protein>
    <recommendedName>
        <fullName evidence="2">DUF6532 domain-containing protein</fullName>
    </recommendedName>
</protein>
<organism evidence="3 4">
    <name type="scientific">Suillus placidus</name>
    <dbReference type="NCBI Taxonomy" id="48579"/>
    <lineage>
        <taxon>Eukaryota</taxon>
        <taxon>Fungi</taxon>
        <taxon>Dikarya</taxon>
        <taxon>Basidiomycota</taxon>
        <taxon>Agaricomycotina</taxon>
        <taxon>Agaricomycetes</taxon>
        <taxon>Agaricomycetidae</taxon>
        <taxon>Boletales</taxon>
        <taxon>Suillineae</taxon>
        <taxon>Suillaceae</taxon>
        <taxon>Suillus</taxon>
    </lineage>
</organism>
<feature type="region of interest" description="Disordered" evidence="1">
    <location>
        <begin position="1"/>
        <end position="200"/>
    </location>
</feature>
<dbReference type="InterPro" id="IPR045341">
    <property type="entry name" value="DUF6532"/>
</dbReference>
<name>A0A9P7A6W6_9AGAM</name>
<evidence type="ECO:0000259" key="2">
    <source>
        <dbReference type="Pfam" id="PF20149"/>
    </source>
</evidence>
<sequence>MKKNPAQDALKSQSVNVMAPEVKRSKPRPRPVKPKSKAHSSTPEQQNISPVNNLPSLHLRSPHSRFGFVPPGDTADEDNNVEDQDDLEAGHAHDEGLGAHSLSADNNDSPDNSHAKKWRHARHISPPVDQDNVYTPPPISNNPQAKTKFKKNARPITPSADVDSTQRCRPVSPSTSTESDIPSPPRRVPKPVHSSTSSDAVHNVLQEHHAKKRCPRTPDLRTLQKLHQQTVKEPSDGEEDEEPQAVQPRKRSRPAANKVYQTIGFYPHSWKDVLEAAKKKSRLGLVMSGASSSRETFINKTAIEYLMETLEDFATDDIGVEAGIWDEHKHDMAIILWDDCATMQSEMKKAARPIAATKYGILPTDIHDDNEYADYACGQVEDLLDSGNFLHDGIDKQGRTNNLANNTLGEFCNEFAEAIPEGAVALAATTLAAAIDEYKTGFYKPTKFVSELYQPIYDIVMELYNAIKLDPYHSKKCRAVRKKWVHAAGALTHNPSNRRHNWGLKLKLD</sequence>
<keyword evidence="4" id="KW-1185">Reference proteome</keyword>
<reference evidence="3" key="1">
    <citation type="journal article" date="2020" name="New Phytol.">
        <title>Comparative genomics reveals dynamic genome evolution in host specialist ectomycorrhizal fungi.</title>
        <authorList>
            <person name="Lofgren L.A."/>
            <person name="Nguyen N.H."/>
            <person name="Vilgalys R."/>
            <person name="Ruytinx J."/>
            <person name="Liao H.L."/>
            <person name="Branco S."/>
            <person name="Kuo A."/>
            <person name="LaButti K."/>
            <person name="Lipzen A."/>
            <person name="Andreopoulos W."/>
            <person name="Pangilinan J."/>
            <person name="Riley R."/>
            <person name="Hundley H."/>
            <person name="Na H."/>
            <person name="Barry K."/>
            <person name="Grigoriev I.V."/>
            <person name="Stajich J.E."/>
            <person name="Kennedy P.G."/>
        </authorList>
    </citation>
    <scope>NUCLEOTIDE SEQUENCE</scope>
    <source>
        <strain evidence="3">DOB743</strain>
    </source>
</reference>
<feature type="compositionally biased region" description="Polar residues" evidence="1">
    <location>
        <begin position="103"/>
        <end position="112"/>
    </location>
</feature>